<evidence type="ECO:0000313" key="5">
    <source>
        <dbReference type="Proteomes" id="UP000030700"/>
    </source>
</evidence>
<evidence type="ECO:0000313" key="4">
    <source>
        <dbReference type="EMBL" id="GAK50429.1"/>
    </source>
</evidence>
<dbReference type="PANTHER" id="PTHR35936:SF6">
    <property type="entry name" value="AMINO ACID ABC TRANSPORTER SUBSTRATE-BINDING PAAT FAMILY PROTEIN"/>
    <property type="match status" value="1"/>
</dbReference>
<accession>A0A0S6VSJ5</accession>
<dbReference type="AlphaFoldDB" id="A0A0S6VSJ5"/>
<gene>
    <name evidence="4" type="ORF">U14_01660</name>
</gene>
<dbReference type="Gene3D" id="3.40.190.10">
    <property type="entry name" value="Periplasmic binding protein-like II"/>
    <property type="match status" value="2"/>
</dbReference>
<dbReference type="STRING" id="1499966.U14_01660"/>
<protein>
    <recommendedName>
        <fullName evidence="3">Solute-binding protein family 3/N-terminal domain-containing protein</fullName>
    </recommendedName>
</protein>
<dbReference type="PANTHER" id="PTHR35936">
    <property type="entry name" value="MEMBRANE-BOUND LYTIC MUREIN TRANSGLYCOSYLASE F"/>
    <property type="match status" value="1"/>
</dbReference>
<dbReference type="EMBL" id="DF820456">
    <property type="protein sequence ID" value="GAK50429.1"/>
    <property type="molecule type" value="Genomic_DNA"/>
</dbReference>
<proteinExistence type="predicted"/>
<feature type="domain" description="Solute-binding protein family 3/N-terminal" evidence="3">
    <location>
        <begin position="43"/>
        <end position="238"/>
    </location>
</feature>
<dbReference type="Proteomes" id="UP000030700">
    <property type="component" value="Unassembled WGS sequence"/>
</dbReference>
<keyword evidence="1 2" id="KW-0732">Signal</keyword>
<dbReference type="Pfam" id="PF00497">
    <property type="entry name" value="SBP_bac_3"/>
    <property type="match status" value="1"/>
</dbReference>
<sequence length="245" mass="27851">MKIAASVPGIFLCLWLLNTTANAAEISNIRFVSESWEGITNSDGTGLCWEIFRRIYEPIGITVEFEIMPYARATQTVQNKNADASVGVYQNEYEGVLFAKWHYLQDIVLAIFKKGTVAAWNGEQSLRGNVGWIRGYAFNEYLQNPLKFLEVDTRKSGLKMLEAGRLDFFLDTEGELLGALEEEGLDMSAYQIETILTLNVYLAFADNARGKTLAQIFDDRMETLVKSGELKPIYEKWNLHYPFEQ</sequence>
<feature type="signal peptide" evidence="2">
    <location>
        <begin position="1"/>
        <end position="23"/>
    </location>
</feature>
<dbReference type="HOGENOM" id="CLU_094477_0_0_0"/>
<organism evidence="4">
    <name type="scientific">Candidatus Moduliflexus flocculans</name>
    <dbReference type="NCBI Taxonomy" id="1499966"/>
    <lineage>
        <taxon>Bacteria</taxon>
        <taxon>Candidatus Moduliflexota</taxon>
        <taxon>Candidatus Moduliflexia</taxon>
        <taxon>Candidatus Moduliflexales</taxon>
        <taxon>Candidatus Moduliflexaceae</taxon>
    </lineage>
</organism>
<keyword evidence="5" id="KW-1185">Reference proteome</keyword>
<feature type="chain" id="PRO_5006631441" description="Solute-binding protein family 3/N-terminal domain-containing protein" evidence="2">
    <location>
        <begin position="24"/>
        <end position="245"/>
    </location>
</feature>
<evidence type="ECO:0000259" key="3">
    <source>
        <dbReference type="Pfam" id="PF00497"/>
    </source>
</evidence>
<evidence type="ECO:0000256" key="2">
    <source>
        <dbReference type="SAM" id="SignalP"/>
    </source>
</evidence>
<evidence type="ECO:0000256" key="1">
    <source>
        <dbReference type="ARBA" id="ARBA00022729"/>
    </source>
</evidence>
<dbReference type="InterPro" id="IPR001638">
    <property type="entry name" value="Solute-binding_3/MltF_N"/>
</dbReference>
<dbReference type="SUPFAM" id="SSF53850">
    <property type="entry name" value="Periplasmic binding protein-like II"/>
    <property type="match status" value="1"/>
</dbReference>
<name>A0A0S6VSJ5_9BACT</name>
<reference evidence="4" key="1">
    <citation type="journal article" date="2015" name="PeerJ">
        <title>First genomic representation of candidate bacterial phylum KSB3 points to enhanced environmental sensing as a trigger of wastewater bulking.</title>
        <authorList>
            <person name="Sekiguchi Y."/>
            <person name="Ohashi A."/>
            <person name="Parks D.H."/>
            <person name="Yamauchi T."/>
            <person name="Tyson G.W."/>
            <person name="Hugenholtz P."/>
        </authorList>
    </citation>
    <scope>NUCLEOTIDE SEQUENCE [LARGE SCALE GENOMIC DNA]</scope>
</reference>